<evidence type="ECO:0000313" key="10">
    <source>
        <dbReference type="EMBL" id="MBI3627236.1"/>
    </source>
</evidence>
<evidence type="ECO:0000256" key="4">
    <source>
        <dbReference type="ARBA" id="ARBA00023066"/>
    </source>
</evidence>
<proteinExistence type="predicted"/>
<accession>A0A9D6QYA3</accession>
<dbReference type="Pfam" id="PF02675">
    <property type="entry name" value="AdoMet_dc"/>
    <property type="match status" value="1"/>
</dbReference>
<evidence type="ECO:0000256" key="3">
    <source>
        <dbReference type="ARBA" id="ARBA00022813"/>
    </source>
</evidence>
<keyword evidence="3" id="KW-0068">Autocatalytic cleavage</keyword>
<keyword evidence="9" id="KW-0670">Pyruvate</keyword>
<keyword evidence="6" id="KW-0865">Zymogen</keyword>
<evidence type="ECO:0000256" key="6">
    <source>
        <dbReference type="ARBA" id="ARBA00023145"/>
    </source>
</evidence>
<name>A0A9D6QYA3_9BACT</name>
<dbReference type="EMBL" id="JACQCQ010000002">
    <property type="protein sequence ID" value="MBI3627236.1"/>
    <property type="molecule type" value="Genomic_DNA"/>
</dbReference>
<dbReference type="Proteomes" id="UP000808388">
    <property type="component" value="Unassembled WGS sequence"/>
</dbReference>
<keyword evidence="8" id="KW-0704">Schiff base</keyword>
<keyword evidence="4" id="KW-0745">Spermidine biosynthesis</keyword>
<dbReference type="InterPro" id="IPR016067">
    <property type="entry name" value="S-AdoMet_deCO2ase_core"/>
</dbReference>
<evidence type="ECO:0000256" key="7">
    <source>
        <dbReference type="ARBA" id="ARBA00023239"/>
    </source>
</evidence>
<dbReference type="InterPro" id="IPR003826">
    <property type="entry name" value="AdoMetDC_fam_prok"/>
</dbReference>
<evidence type="ECO:0000256" key="1">
    <source>
        <dbReference type="ARBA" id="ARBA00001928"/>
    </source>
</evidence>
<dbReference type="GO" id="GO:0004014">
    <property type="term" value="F:adenosylmethionine decarboxylase activity"/>
    <property type="evidence" value="ECO:0007669"/>
    <property type="project" value="UniProtKB-EC"/>
</dbReference>
<protein>
    <submittedName>
        <fullName evidence="10">Adenosylmethionine decarboxylase</fullName>
        <ecNumber evidence="10">4.1.1.50</ecNumber>
    </submittedName>
</protein>
<evidence type="ECO:0000313" key="11">
    <source>
        <dbReference type="Proteomes" id="UP000808388"/>
    </source>
</evidence>
<dbReference type="NCBIfam" id="TIGR03330">
    <property type="entry name" value="SAM_DCase_Bsu"/>
    <property type="match status" value="1"/>
</dbReference>
<comment type="caution">
    <text evidence="10">The sequence shown here is derived from an EMBL/GenBank/DDBJ whole genome shotgun (WGS) entry which is preliminary data.</text>
</comment>
<dbReference type="PANTHER" id="PTHR33866:SF2">
    <property type="entry name" value="S-ADENOSYLMETHIONINE DECARBOXYLASE PROENZYME"/>
    <property type="match status" value="1"/>
</dbReference>
<dbReference type="InterPro" id="IPR017716">
    <property type="entry name" value="S-AdoMet_deCOase_pro-enz"/>
</dbReference>
<organism evidence="10 11">
    <name type="scientific">Candidatus Sungiibacteriota bacterium</name>
    <dbReference type="NCBI Taxonomy" id="2750080"/>
    <lineage>
        <taxon>Bacteria</taxon>
        <taxon>Candidatus Sungiibacteriota</taxon>
    </lineage>
</organism>
<dbReference type="GO" id="GO:0008295">
    <property type="term" value="P:spermidine biosynthetic process"/>
    <property type="evidence" value="ECO:0007669"/>
    <property type="project" value="UniProtKB-KW"/>
</dbReference>
<comment type="cofactor">
    <cofactor evidence="1">
        <name>pyruvate</name>
        <dbReference type="ChEBI" id="CHEBI:15361"/>
    </cofactor>
</comment>
<evidence type="ECO:0000256" key="8">
    <source>
        <dbReference type="ARBA" id="ARBA00023270"/>
    </source>
</evidence>
<keyword evidence="2" id="KW-0210">Decarboxylase</keyword>
<dbReference type="PANTHER" id="PTHR33866">
    <property type="entry name" value="S-ADENOSYLMETHIONINE DECARBOXYLASE PROENZYME"/>
    <property type="match status" value="1"/>
</dbReference>
<dbReference type="GO" id="GO:0005829">
    <property type="term" value="C:cytosol"/>
    <property type="evidence" value="ECO:0007669"/>
    <property type="project" value="TreeGrafter"/>
</dbReference>
<keyword evidence="7 10" id="KW-0456">Lyase</keyword>
<gene>
    <name evidence="10" type="primary">speD</name>
    <name evidence="10" type="ORF">HY220_00590</name>
</gene>
<sequence>MAKSLHILADLYNCNGEAKYLSNVKVIKEKVLEMIRRSGFTVVDSRFHKFAPGTNATDGGITGVIVVSESHAAIHTWPEKGFVNIDIFFCSYSRDNSKKTEKIFKKLTDLYKPRKMRRRDVWRD</sequence>
<reference evidence="10" key="1">
    <citation type="submission" date="2020-07" db="EMBL/GenBank/DDBJ databases">
        <title>Huge and variable diversity of episymbiotic CPR bacteria and DPANN archaea in groundwater ecosystems.</title>
        <authorList>
            <person name="He C.Y."/>
            <person name="Keren R."/>
            <person name="Whittaker M."/>
            <person name="Farag I.F."/>
            <person name="Doudna J."/>
            <person name="Cate J.H.D."/>
            <person name="Banfield J.F."/>
        </authorList>
    </citation>
    <scope>NUCLEOTIDE SEQUENCE</scope>
    <source>
        <strain evidence="10">NC_groundwater_972_Pr1_S-0.2um_49_27</strain>
    </source>
</reference>
<dbReference type="SUPFAM" id="SSF56276">
    <property type="entry name" value="S-adenosylmethionine decarboxylase"/>
    <property type="match status" value="1"/>
</dbReference>
<evidence type="ECO:0000256" key="2">
    <source>
        <dbReference type="ARBA" id="ARBA00022793"/>
    </source>
</evidence>
<evidence type="ECO:0000256" key="5">
    <source>
        <dbReference type="ARBA" id="ARBA00023115"/>
    </source>
</evidence>
<evidence type="ECO:0000256" key="9">
    <source>
        <dbReference type="ARBA" id="ARBA00023317"/>
    </source>
</evidence>
<dbReference type="EC" id="4.1.1.50" evidence="10"/>
<keyword evidence="5" id="KW-0620">Polyamine biosynthesis</keyword>
<dbReference type="Gene3D" id="3.60.90.10">
    <property type="entry name" value="S-adenosylmethionine decarboxylase"/>
    <property type="match status" value="1"/>
</dbReference>
<dbReference type="AlphaFoldDB" id="A0A9D6QYA3"/>